<sequence>MIQIEKRTLLEVLSNACKEFGDENFVSWVDEQPITYLQFGEKVTSVAKFLQDTGIKKNDKVAILSENHPNWSISYFAIVSIGAIAVPIMTEFHPSEVHHVLRHSESKAIFISSKLFYKIDDLEHDGLETKILIDDFSIIPPQTKSDRLKDFLIEGKKELEKIKLAALKLVGLADDEVKEDDLAAILYTSGTTGHSKGVMLTHKNIVSDAISTLGIVTLTHTDRMLSILPLFHTIESTLGLVTPMLCGSKVFYLNKPPTAAALLPALAKVKPTAMVAVPLVIEKIFKMKILPQLTSKYLVRNLYKLPAVRKKLHKVAGKKLFKTFGGELRMFCIGGAPISAEVERFLKEGGFPYAIGYGLTETSPLLTGTGPEAVRLRSAGRPIPEVEIEIRDEDPITGEGEIFARGPMVMKGYYKDPEKSKEVLIDDGWFKTGDLGVLDNDGYLFIKGRSKNVIIGSNGKNIYPEEIESIVNENPYVLESLVHDKEGKLITRVFLNSEAINNDHQIEKLNESKTREIIDKILVDILNNVNNSVSSFSKLHRVIEQAEPFEKTPTQKIKRYLYM</sequence>
<evidence type="ECO:0000256" key="2">
    <source>
        <dbReference type="ARBA" id="ARBA00022840"/>
    </source>
</evidence>
<protein>
    <submittedName>
        <fullName evidence="5">Long-chain-fatty-acid--coa ligase</fullName>
        <ecNumber evidence="5">6.2.1.3</ecNumber>
    </submittedName>
</protein>
<dbReference type="InterPro" id="IPR045851">
    <property type="entry name" value="AMP-bd_C_sf"/>
</dbReference>
<dbReference type="GO" id="GO:0016020">
    <property type="term" value="C:membrane"/>
    <property type="evidence" value="ECO:0007669"/>
    <property type="project" value="TreeGrafter"/>
</dbReference>
<dbReference type="PANTHER" id="PTHR43272">
    <property type="entry name" value="LONG-CHAIN-FATTY-ACID--COA LIGASE"/>
    <property type="match status" value="1"/>
</dbReference>
<dbReference type="EC" id="6.2.1.3" evidence="5"/>
<evidence type="ECO:0000256" key="1">
    <source>
        <dbReference type="ARBA" id="ARBA00022741"/>
    </source>
</evidence>
<dbReference type="InterPro" id="IPR042099">
    <property type="entry name" value="ANL_N_sf"/>
</dbReference>
<dbReference type="Gene3D" id="3.40.50.12780">
    <property type="entry name" value="N-terminal domain of ligase-like"/>
    <property type="match status" value="1"/>
</dbReference>
<dbReference type="SUPFAM" id="SSF56801">
    <property type="entry name" value="Acetyl-CoA synthetase-like"/>
    <property type="match status" value="1"/>
</dbReference>
<dbReference type="InterPro" id="IPR000873">
    <property type="entry name" value="AMP-dep_synth/lig_dom"/>
</dbReference>
<reference evidence="5" key="1">
    <citation type="journal article" date="2015" name="Proc. Natl. Acad. Sci. U.S.A.">
        <title>Networks of energetic and metabolic interactions define dynamics in microbial communities.</title>
        <authorList>
            <person name="Embree M."/>
            <person name="Liu J.K."/>
            <person name="Al-Bassam M.M."/>
            <person name="Zengler K."/>
        </authorList>
    </citation>
    <scope>NUCLEOTIDE SEQUENCE</scope>
</reference>
<evidence type="ECO:0000259" key="4">
    <source>
        <dbReference type="Pfam" id="PF00501"/>
    </source>
</evidence>
<dbReference type="AlphaFoldDB" id="A0A0W8FW79"/>
<dbReference type="InterPro" id="IPR020845">
    <property type="entry name" value="AMP-binding_CS"/>
</dbReference>
<evidence type="ECO:0000256" key="3">
    <source>
        <dbReference type="ARBA" id="ARBA00024484"/>
    </source>
</evidence>
<dbReference type="Gene3D" id="3.30.300.30">
    <property type="match status" value="1"/>
</dbReference>
<dbReference type="PROSITE" id="PS00455">
    <property type="entry name" value="AMP_BINDING"/>
    <property type="match status" value="1"/>
</dbReference>
<accession>A0A0W8FW79</accession>
<dbReference type="Pfam" id="PF00501">
    <property type="entry name" value="AMP-binding"/>
    <property type="match status" value="1"/>
</dbReference>
<keyword evidence="2" id="KW-0067">ATP-binding</keyword>
<evidence type="ECO:0000313" key="5">
    <source>
        <dbReference type="EMBL" id="KUG25167.1"/>
    </source>
</evidence>
<dbReference type="GO" id="GO:0005524">
    <property type="term" value="F:ATP binding"/>
    <property type="evidence" value="ECO:0007669"/>
    <property type="project" value="UniProtKB-KW"/>
</dbReference>
<feature type="domain" description="AMP-dependent synthetase/ligase" evidence="4">
    <location>
        <begin position="15"/>
        <end position="414"/>
    </location>
</feature>
<comment type="caution">
    <text evidence="5">The sequence shown here is derived from an EMBL/GenBank/DDBJ whole genome shotgun (WGS) entry which is preliminary data.</text>
</comment>
<proteinExistence type="predicted"/>
<name>A0A0W8FW79_9ZZZZ</name>
<organism evidence="5">
    <name type="scientific">hydrocarbon metagenome</name>
    <dbReference type="NCBI Taxonomy" id="938273"/>
    <lineage>
        <taxon>unclassified sequences</taxon>
        <taxon>metagenomes</taxon>
        <taxon>ecological metagenomes</taxon>
    </lineage>
</organism>
<comment type="catalytic activity">
    <reaction evidence="3">
        <text>a long-chain fatty acid + ATP + CoA = a long-chain fatty acyl-CoA + AMP + diphosphate</text>
        <dbReference type="Rhea" id="RHEA:15421"/>
        <dbReference type="ChEBI" id="CHEBI:30616"/>
        <dbReference type="ChEBI" id="CHEBI:33019"/>
        <dbReference type="ChEBI" id="CHEBI:57287"/>
        <dbReference type="ChEBI" id="CHEBI:57560"/>
        <dbReference type="ChEBI" id="CHEBI:83139"/>
        <dbReference type="ChEBI" id="CHEBI:456215"/>
        <dbReference type="EC" id="6.2.1.3"/>
    </reaction>
    <physiologicalReaction direction="left-to-right" evidence="3">
        <dbReference type="Rhea" id="RHEA:15422"/>
    </physiologicalReaction>
</comment>
<dbReference type="PANTHER" id="PTHR43272:SF33">
    <property type="entry name" value="AMP-BINDING DOMAIN-CONTAINING PROTEIN-RELATED"/>
    <property type="match status" value="1"/>
</dbReference>
<dbReference type="GO" id="GO:0004467">
    <property type="term" value="F:long-chain fatty acid-CoA ligase activity"/>
    <property type="evidence" value="ECO:0007669"/>
    <property type="project" value="UniProtKB-EC"/>
</dbReference>
<keyword evidence="1" id="KW-0547">Nucleotide-binding</keyword>
<dbReference type="EMBL" id="LNQE01000754">
    <property type="protein sequence ID" value="KUG25167.1"/>
    <property type="molecule type" value="Genomic_DNA"/>
</dbReference>
<gene>
    <name evidence="5" type="ORF">ASZ90_005007</name>
</gene>
<keyword evidence="5" id="KW-0436">Ligase</keyword>